<reference evidence="4" key="1">
    <citation type="submission" date="2023-01" db="EMBL/GenBank/DDBJ databases">
        <title>Key to firefly adult light organ development and bioluminescence: homeobox transcription factors regulate luciferase expression and transportation to peroxisome.</title>
        <authorList>
            <person name="Fu X."/>
        </authorList>
    </citation>
    <scope>NUCLEOTIDE SEQUENCE [LARGE SCALE GENOMIC DNA]</scope>
</reference>
<dbReference type="EMBL" id="JARPUR010000004">
    <property type="protein sequence ID" value="KAK4878263.1"/>
    <property type="molecule type" value="Genomic_DNA"/>
</dbReference>
<comment type="caution">
    <text evidence="3">The sequence shown here is derived from an EMBL/GenBank/DDBJ whole genome shotgun (WGS) entry which is preliminary data.</text>
</comment>
<dbReference type="SMART" id="SM00355">
    <property type="entry name" value="ZnF_C2H2"/>
    <property type="match status" value="3"/>
</dbReference>
<accession>A0AAN7SNF4</accession>
<evidence type="ECO:0000313" key="3">
    <source>
        <dbReference type="EMBL" id="KAK4878263.1"/>
    </source>
</evidence>
<evidence type="ECO:0000256" key="1">
    <source>
        <dbReference type="PROSITE-ProRule" id="PRU00042"/>
    </source>
</evidence>
<organism evidence="3 4">
    <name type="scientific">Aquatica leii</name>
    <dbReference type="NCBI Taxonomy" id="1421715"/>
    <lineage>
        <taxon>Eukaryota</taxon>
        <taxon>Metazoa</taxon>
        <taxon>Ecdysozoa</taxon>
        <taxon>Arthropoda</taxon>
        <taxon>Hexapoda</taxon>
        <taxon>Insecta</taxon>
        <taxon>Pterygota</taxon>
        <taxon>Neoptera</taxon>
        <taxon>Endopterygota</taxon>
        <taxon>Coleoptera</taxon>
        <taxon>Polyphaga</taxon>
        <taxon>Elateriformia</taxon>
        <taxon>Elateroidea</taxon>
        <taxon>Lampyridae</taxon>
        <taxon>Luciolinae</taxon>
        <taxon>Aquatica</taxon>
    </lineage>
</organism>
<dbReference type="PROSITE" id="PS50157">
    <property type="entry name" value="ZINC_FINGER_C2H2_2"/>
    <property type="match status" value="1"/>
</dbReference>
<dbReference type="GO" id="GO:0008270">
    <property type="term" value="F:zinc ion binding"/>
    <property type="evidence" value="ECO:0007669"/>
    <property type="project" value="UniProtKB-KW"/>
</dbReference>
<evidence type="ECO:0000259" key="2">
    <source>
        <dbReference type="PROSITE" id="PS50157"/>
    </source>
</evidence>
<dbReference type="AlphaFoldDB" id="A0AAN7SNF4"/>
<dbReference type="InterPro" id="IPR013087">
    <property type="entry name" value="Znf_C2H2_type"/>
</dbReference>
<keyword evidence="1" id="KW-0479">Metal-binding</keyword>
<dbReference type="Proteomes" id="UP001353858">
    <property type="component" value="Unassembled WGS sequence"/>
</dbReference>
<keyword evidence="4" id="KW-1185">Reference proteome</keyword>
<dbReference type="Gene3D" id="3.30.160.60">
    <property type="entry name" value="Classic Zinc Finger"/>
    <property type="match status" value="1"/>
</dbReference>
<sequence>MSGNNNVDTFNSITFNFESESKSLLIKKDDPFMKITIEDDSNDVFMKYEPHDFDVNLYGKAYNPFVCPICSYEAGGSFSFQLHTMSHSKRNFYACKNYGCNYTATIEELVQHVLKDHAIPESSFKEELTSSGDGLNDKKFWVCDLCGYKTISNSNMRLHLKSH</sequence>
<evidence type="ECO:0000313" key="4">
    <source>
        <dbReference type="Proteomes" id="UP001353858"/>
    </source>
</evidence>
<gene>
    <name evidence="3" type="ORF">RN001_010769</name>
</gene>
<name>A0AAN7SNF4_9COLE</name>
<feature type="domain" description="C2H2-type" evidence="2">
    <location>
        <begin position="141"/>
        <end position="163"/>
    </location>
</feature>
<keyword evidence="1" id="KW-0863">Zinc-finger</keyword>
<protein>
    <recommendedName>
        <fullName evidence="2">C2H2-type domain-containing protein</fullName>
    </recommendedName>
</protein>
<proteinExistence type="predicted"/>
<keyword evidence="1" id="KW-0862">Zinc</keyword>